<dbReference type="RefSeq" id="WP_111500896.1">
    <property type="nucleotide sequence ID" value="NZ_QKYN01000042.1"/>
</dbReference>
<reference evidence="2 3" key="1">
    <citation type="submission" date="2018-06" db="EMBL/GenBank/DDBJ databases">
        <title>Streptacidiphilus pinicola sp. nov., isolated from pine grove soil.</title>
        <authorList>
            <person name="Roh S.G."/>
            <person name="Park S."/>
            <person name="Kim M.-K."/>
            <person name="Yun B.-R."/>
            <person name="Park J."/>
            <person name="Kim M.J."/>
            <person name="Kim Y.S."/>
            <person name="Kim S.B."/>
        </authorList>
    </citation>
    <scope>NUCLEOTIDE SEQUENCE [LARGE SCALE GENOMIC DNA]</scope>
    <source>
        <strain evidence="2 3">MMS16-CNU450</strain>
    </source>
</reference>
<dbReference type="InterPro" id="IPR054437">
    <property type="entry name" value="PspA-assoc_dom"/>
</dbReference>
<evidence type="ECO:0000313" key="2">
    <source>
        <dbReference type="EMBL" id="RAG85356.1"/>
    </source>
</evidence>
<evidence type="ECO:0000313" key="3">
    <source>
        <dbReference type="Proteomes" id="UP000248889"/>
    </source>
</evidence>
<organism evidence="2 3">
    <name type="scientific">Streptacidiphilus pinicola</name>
    <dbReference type="NCBI Taxonomy" id="2219663"/>
    <lineage>
        <taxon>Bacteria</taxon>
        <taxon>Bacillati</taxon>
        <taxon>Actinomycetota</taxon>
        <taxon>Actinomycetes</taxon>
        <taxon>Kitasatosporales</taxon>
        <taxon>Streptomycetaceae</taxon>
        <taxon>Streptacidiphilus</taxon>
    </lineage>
</organism>
<accession>A0A2X0J534</accession>
<dbReference type="Pfam" id="PF22743">
    <property type="entry name" value="PspAA"/>
    <property type="match status" value="1"/>
</dbReference>
<protein>
    <recommendedName>
        <fullName evidence="1">PspA-associated domain-containing protein</fullName>
    </recommendedName>
</protein>
<dbReference type="Proteomes" id="UP000248889">
    <property type="component" value="Unassembled WGS sequence"/>
</dbReference>
<evidence type="ECO:0000259" key="1">
    <source>
        <dbReference type="Pfam" id="PF22743"/>
    </source>
</evidence>
<dbReference type="EMBL" id="QKYN01000042">
    <property type="protein sequence ID" value="RAG85356.1"/>
    <property type="molecule type" value="Genomic_DNA"/>
</dbReference>
<keyword evidence="3" id="KW-1185">Reference proteome</keyword>
<proteinExistence type="predicted"/>
<comment type="caution">
    <text evidence="2">The sequence shown here is derived from an EMBL/GenBank/DDBJ whole genome shotgun (WGS) entry which is preliminary data.</text>
</comment>
<name>A0A2X0J534_9ACTN</name>
<gene>
    <name evidence="2" type="ORF">DN069_11890</name>
</gene>
<dbReference type="AlphaFoldDB" id="A0A2X0J534"/>
<sequence length="92" mass="9685">MIVRILTEGQFEIPDTLVERLNELDNAVLAALDSGEEQEFKVSLAALLGAVREAGTPVAADFLGASDATLPYADATVEETRALLKSDGLIPG</sequence>
<feature type="domain" description="PspA-associated" evidence="1">
    <location>
        <begin position="1"/>
        <end position="92"/>
    </location>
</feature>
<dbReference type="OrthoDB" id="5244559at2"/>